<dbReference type="AlphaFoldDB" id="A0A1X7SLE8"/>
<keyword evidence="1" id="KW-0472">Membrane</keyword>
<evidence type="ECO:0000256" key="1">
    <source>
        <dbReference type="SAM" id="Phobius"/>
    </source>
</evidence>
<organism evidence="2">
    <name type="scientific">Amphimedon queenslandica</name>
    <name type="common">Sponge</name>
    <dbReference type="NCBI Taxonomy" id="400682"/>
    <lineage>
        <taxon>Eukaryota</taxon>
        <taxon>Metazoa</taxon>
        <taxon>Porifera</taxon>
        <taxon>Demospongiae</taxon>
        <taxon>Heteroscleromorpha</taxon>
        <taxon>Haplosclerida</taxon>
        <taxon>Niphatidae</taxon>
        <taxon>Amphimedon</taxon>
    </lineage>
</organism>
<proteinExistence type="predicted"/>
<sequence>MPKLLLCLRFSRRCILFPIFLLLFVMVLLVPYLDPQTTSRQQQLLVIDPVFYSHQKKAVSPDSLSQKISPDHPSSHSNLWIDLDPEKMTIIIQALPMKPIQHNLVCSKIYAS</sequence>
<protein>
    <submittedName>
        <fullName evidence="2">Uncharacterized protein</fullName>
    </submittedName>
</protein>
<keyword evidence="1" id="KW-0812">Transmembrane</keyword>
<accession>A0A1X7SLE8</accession>
<dbReference type="EnsemblMetazoa" id="Aqu2.1.02968_001">
    <property type="protein sequence ID" value="Aqu2.1.02968_001"/>
    <property type="gene ID" value="Aqu2.1.02968"/>
</dbReference>
<reference evidence="2" key="1">
    <citation type="submission" date="2017-05" db="UniProtKB">
        <authorList>
            <consortium name="EnsemblMetazoa"/>
        </authorList>
    </citation>
    <scope>IDENTIFICATION</scope>
</reference>
<name>A0A1X7SLE8_AMPQE</name>
<keyword evidence="1" id="KW-1133">Transmembrane helix</keyword>
<evidence type="ECO:0000313" key="2">
    <source>
        <dbReference type="EnsemblMetazoa" id="Aqu2.1.02968_001"/>
    </source>
</evidence>
<dbReference type="InParanoid" id="A0A1X7SLE8"/>
<feature type="transmembrane region" description="Helical" evidence="1">
    <location>
        <begin position="14"/>
        <end position="33"/>
    </location>
</feature>